<dbReference type="Gene3D" id="3.60.20.10">
    <property type="entry name" value="Glutamine Phosphoribosylpyrophosphate, subunit 1, domain 1"/>
    <property type="match status" value="1"/>
</dbReference>
<proteinExistence type="inferred from homology"/>
<comment type="caution">
    <text evidence="5">The sequence shown here is derived from an EMBL/GenBank/DDBJ whole genome shotgun (WGS) entry which is preliminary data.</text>
</comment>
<accession>A0ABD5X9C5</accession>
<comment type="similarity">
    <text evidence="1">Belongs to the peptidase S45 family.</text>
</comment>
<dbReference type="PANTHER" id="PTHR34218:SF4">
    <property type="entry name" value="ACYL-HOMOSERINE LACTONE ACYLASE QUIP"/>
    <property type="match status" value="1"/>
</dbReference>
<dbReference type="Pfam" id="PF01804">
    <property type="entry name" value="Penicil_amidase"/>
    <property type="match status" value="1"/>
</dbReference>
<dbReference type="InterPro" id="IPR014395">
    <property type="entry name" value="Pen/GL7ACA/AHL_acylase"/>
</dbReference>
<dbReference type="InterPro" id="IPR043147">
    <property type="entry name" value="Penicillin_amidase_A-knob"/>
</dbReference>
<feature type="region of interest" description="Disordered" evidence="4">
    <location>
        <begin position="251"/>
        <end position="270"/>
    </location>
</feature>
<evidence type="ECO:0000313" key="6">
    <source>
        <dbReference type="Proteomes" id="UP001596414"/>
    </source>
</evidence>
<dbReference type="PANTHER" id="PTHR34218">
    <property type="entry name" value="PEPTIDASE S45 PENICILLIN AMIDASE"/>
    <property type="match status" value="1"/>
</dbReference>
<reference evidence="5 6" key="1">
    <citation type="journal article" date="2014" name="Int. J. Syst. Evol. Microbiol.">
        <title>Complete genome sequence of Corynebacterium casei LMG S-19264T (=DSM 44701T), isolated from a smear-ripened cheese.</title>
        <authorList>
            <consortium name="US DOE Joint Genome Institute (JGI-PGF)"/>
            <person name="Walter F."/>
            <person name="Albersmeier A."/>
            <person name="Kalinowski J."/>
            <person name="Ruckert C."/>
        </authorList>
    </citation>
    <scope>NUCLEOTIDE SEQUENCE [LARGE SCALE GENOMIC DNA]</scope>
    <source>
        <strain evidence="5 6">CGMCC 4.7215</strain>
    </source>
</reference>
<name>A0ABD5X9C5_9EURY</name>
<evidence type="ECO:0000256" key="2">
    <source>
        <dbReference type="ARBA" id="ARBA00022801"/>
    </source>
</evidence>
<dbReference type="EMBL" id="JBHSZQ010000009">
    <property type="protein sequence ID" value="MFC7125770.1"/>
    <property type="molecule type" value="Genomic_DNA"/>
</dbReference>
<evidence type="ECO:0000313" key="5">
    <source>
        <dbReference type="EMBL" id="MFC7125770.1"/>
    </source>
</evidence>
<sequence>MDRELRRRAFFGALIGAGTSGAYLSALNDPLEQFSPLSGSVWDSATPNTTDSVDSPYGSATVRYDEYAVPHVSADDEQALYFAVGYTQASDRLFQMDLQRRLFRGTLSAVVGSGAIESDRFHRKMAFVDAAKVTAEQIEGTPVASVVDAYTEGVNKAMEQETYPIGFQLLGYEPDEWTRTDTALIEKIIAWNLTGTFETLRTELVRDRFEDTFSPERAQELLSDVFPYRLEQDTPIIRDHHDAGTFRVGEDNETLQSQTTTTTNERTAPPEKSLVDWVSNFDPPQGFGSNSWVVGPEHTESGAPILANDPHLGLQAPPTWYEMHIDGPDHRARGVSFPGTPVVVIGENDHGAWGFTNANSDVIDFYRYDHDGETYQYGDERREFEIEVQVIEVDGGPDEKVTVRKSVHGPVIEEAEQEVGIAWTGHTATETMLSLYELSHSTGLTDAQEAAKRFDCPTQNLVYADQDGNTLYYMTGRIPLRRTDGTQVPGNRVFDGSAKEGEWDGFEPFGESSWDGFVPLSANPQVVNPEYIATANQQIIPDENLDYYLSAGYTSPYRGRRIYDQLDQRIASGAAIDLDYLRDVGRDTVDGRAVGLVDPLVDAARNGDENFGDVVDTLAEWDYRMDADSRGALIFDQWWENYRDALLEESFKQADLDDDYYPSDGAIEQLSPDSSWFGSRGRASVMREALRQTVDDLEELNAEIYGDLNNTGNISHLTELEFLDYPSHPRGGSGQTVWNFDRDSPHGGSWEMQADLDGELLGLLPGGNSGRYFSDHYDDQIAQWANGEYRTLSRELEGDVDIEFKQVDE</sequence>
<evidence type="ECO:0000256" key="4">
    <source>
        <dbReference type="SAM" id="MobiDB-lite"/>
    </source>
</evidence>
<gene>
    <name evidence="5" type="ORF">ACFQJ7_06915</name>
</gene>
<protein>
    <submittedName>
        <fullName evidence="5">Penicillin acylase family protein</fullName>
    </submittedName>
</protein>
<dbReference type="InterPro" id="IPR043146">
    <property type="entry name" value="Penicillin_amidase_N_B-knob"/>
</dbReference>
<dbReference type="SUPFAM" id="SSF56235">
    <property type="entry name" value="N-terminal nucleophile aminohydrolases (Ntn hydrolases)"/>
    <property type="match status" value="1"/>
</dbReference>
<dbReference type="InterPro" id="IPR023343">
    <property type="entry name" value="Penicillin_amidase_dom1"/>
</dbReference>
<dbReference type="InterPro" id="IPR002692">
    <property type="entry name" value="S45"/>
</dbReference>
<keyword evidence="3" id="KW-0865">Zymogen</keyword>
<dbReference type="Proteomes" id="UP001596414">
    <property type="component" value="Unassembled WGS sequence"/>
</dbReference>
<dbReference type="PIRSF" id="PIRSF001227">
    <property type="entry name" value="Pen_acylase"/>
    <property type="match status" value="1"/>
</dbReference>
<dbReference type="AlphaFoldDB" id="A0ABD5X9C5"/>
<dbReference type="CDD" id="cd03747">
    <property type="entry name" value="Ntn_PGA_like"/>
    <property type="match status" value="1"/>
</dbReference>
<evidence type="ECO:0000256" key="3">
    <source>
        <dbReference type="ARBA" id="ARBA00023145"/>
    </source>
</evidence>
<dbReference type="InterPro" id="IPR029055">
    <property type="entry name" value="Ntn_hydrolases_N"/>
</dbReference>
<keyword evidence="2" id="KW-0378">Hydrolase</keyword>
<dbReference type="Gene3D" id="2.30.120.10">
    <property type="match status" value="1"/>
</dbReference>
<dbReference type="GO" id="GO:0016787">
    <property type="term" value="F:hydrolase activity"/>
    <property type="evidence" value="ECO:0007669"/>
    <property type="project" value="UniProtKB-KW"/>
</dbReference>
<evidence type="ECO:0000256" key="1">
    <source>
        <dbReference type="ARBA" id="ARBA00006586"/>
    </source>
</evidence>
<dbReference type="RefSeq" id="WP_382269266.1">
    <property type="nucleotide sequence ID" value="NZ_JBHSZQ010000009.1"/>
</dbReference>
<dbReference type="Gene3D" id="1.10.439.10">
    <property type="entry name" value="Penicillin Amidohydrolase, domain 1"/>
    <property type="match status" value="1"/>
</dbReference>
<organism evidence="5 6">
    <name type="scientific">Halovenus rubra</name>
    <dbReference type="NCBI Taxonomy" id="869890"/>
    <lineage>
        <taxon>Archaea</taxon>
        <taxon>Methanobacteriati</taxon>
        <taxon>Methanobacteriota</taxon>
        <taxon>Stenosarchaea group</taxon>
        <taxon>Halobacteria</taxon>
        <taxon>Halobacteriales</taxon>
        <taxon>Haloarculaceae</taxon>
        <taxon>Halovenus</taxon>
    </lineage>
</organism>
<dbReference type="Gene3D" id="1.10.1400.10">
    <property type="match status" value="1"/>
</dbReference>